<proteinExistence type="predicted"/>
<feature type="region of interest" description="Disordered" evidence="1">
    <location>
        <begin position="88"/>
        <end position="109"/>
    </location>
</feature>
<dbReference type="Proteomes" id="UP001500984">
    <property type="component" value="Unassembled WGS sequence"/>
</dbReference>
<keyword evidence="3" id="KW-1185">Reference proteome</keyword>
<organism evidence="2 3">
    <name type="scientific">Brevibacterium salitolerans</name>
    <dbReference type="NCBI Taxonomy" id="1403566"/>
    <lineage>
        <taxon>Bacteria</taxon>
        <taxon>Bacillati</taxon>
        <taxon>Actinomycetota</taxon>
        <taxon>Actinomycetes</taxon>
        <taxon>Micrococcales</taxon>
        <taxon>Brevibacteriaceae</taxon>
        <taxon>Brevibacterium</taxon>
    </lineage>
</organism>
<accession>A0ABP5IDM0</accession>
<sequence length="207" mass="22258">MTAAHYSGSAQSAADVAYAVTQAGYEVVASSPGTSPRAATAFWTQARAAFAPEALEQGLPRDYRALLRDPQGTLRLLHVRQGGTLHAESSGAVSIADPPGPQQPPGVSMWQSLHTGDAHPVFVWDGTELGFCGLVDFFQLHRNLLSSLAPTQGGQGLPTLRGTAVLLRTEHVYEFEMNRRSRFLVSDTGALHTLTPDELHAGFRPVW</sequence>
<comment type="caution">
    <text evidence="2">The sequence shown here is derived from an EMBL/GenBank/DDBJ whole genome shotgun (WGS) entry which is preliminary data.</text>
</comment>
<dbReference type="EMBL" id="BAAAPZ010000006">
    <property type="protein sequence ID" value="GAA2096722.1"/>
    <property type="molecule type" value="Genomic_DNA"/>
</dbReference>
<protein>
    <submittedName>
        <fullName evidence="2">Uncharacterized protein</fullName>
    </submittedName>
</protein>
<evidence type="ECO:0000313" key="2">
    <source>
        <dbReference type="EMBL" id="GAA2096722.1"/>
    </source>
</evidence>
<reference evidence="3" key="1">
    <citation type="journal article" date="2019" name="Int. J. Syst. Evol. Microbiol.">
        <title>The Global Catalogue of Microorganisms (GCM) 10K type strain sequencing project: providing services to taxonomists for standard genome sequencing and annotation.</title>
        <authorList>
            <consortium name="The Broad Institute Genomics Platform"/>
            <consortium name="The Broad Institute Genome Sequencing Center for Infectious Disease"/>
            <person name="Wu L."/>
            <person name="Ma J."/>
        </authorList>
    </citation>
    <scope>NUCLEOTIDE SEQUENCE [LARGE SCALE GENOMIC DNA]</scope>
    <source>
        <strain evidence="3">JCM 15900</strain>
    </source>
</reference>
<evidence type="ECO:0000313" key="3">
    <source>
        <dbReference type="Proteomes" id="UP001500984"/>
    </source>
</evidence>
<name>A0ABP5IDM0_9MICO</name>
<evidence type="ECO:0000256" key="1">
    <source>
        <dbReference type="SAM" id="MobiDB-lite"/>
    </source>
</evidence>
<dbReference type="RefSeq" id="WP_291793316.1">
    <property type="nucleotide sequence ID" value="NZ_BAAAPZ010000006.1"/>
</dbReference>
<gene>
    <name evidence="2" type="ORF">GCM10009823_16990</name>
</gene>